<evidence type="ECO:0000313" key="2">
    <source>
        <dbReference type="EMBL" id="MBA0667272.1"/>
    </source>
</evidence>
<dbReference type="Proteomes" id="UP000593573">
    <property type="component" value="Unassembled WGS sequence"/>
</dbReference>
<feature type="non-terminal residue" evidence="2">
    <location>
        <position position="106"/>
    </location>
</feature>
<organism evidence="2 3">
    <name type="scientific">Gossypium klotzschianum</name>
    <dbReference type="NCBI Taxonomy" id="34286"/>
    <lineage>
        <taxon>Eukaryota</taxon>
        <taxon>Viridiplantae</taxon>
        <taxon>Streptophyta</taxon>
        <taxon>Embryophyta</taxon>
        <taxon>Tracheophyta</taxon>
        <taxon>Spermatophyta</taxon>
        <taxon>Magnoliopsida</taxon>
        <taxon>eudicotyledons</taxon>
        <taxon>Gunneridae</taxon>
        <taxon>Pentapetalae</taxon>
        <taxon>rosids</taxon>
        <taxon>malvids</taxon>
        <taxon>Malvales</taxon>
        <taxon>Malvaceae</taxon>
        <taxon>Malvoideae</taxon>
        <taxon>Gossypium</taxon>
    </lineage>
</organism>
<gene>
    <name evidence="2" type="ORF">Goklo_000379</name>
</gene>
<dbReference type="EMBL" id="JABFAB010000013">
    <property type="protein sequence ID" value="MBA0667272.1"/>
    <property type="molecule type" value="Genomic_DNA"/>
</dbReference>
<accession>A0A7J8VXG4</accession>
<dbReference type="OrthoDB" id="1749844at2759"/>
<comment type="caution">
    <text evidence="2">The sequence shown here is derived from an EMBL/GenBank/DDBJ whole genome shotgun (WGS) entry which is preliminary data.</text>
</comment>
<keyword evidence="1" id="KW-1133">Transmembrane helix</keyword>
<feature type="transmembrane region" description="Helical" evidence="1">
    <location>
        <begin position="12"/>
        <end position="34"/>
    </location>
</feature>
<dbReference type="AlphaFoldDB" id="A0A7J8VXG4"/>
<protein>
    <submittedName>
        <fullName evidence="2">Uncharacterized protein</fullName>
    </submittedName>
</protein>
<keyword evidence="3" id="KW-1185">Reference proteome</keyword>
<keyword evidence="1" id="KW-0472">Membrane</keyword>
<reference evidence="2 3" key="1">
    <citation type="journal article" date="2019" name="Genome Biol. Evol.">
        <title>Insights into the evolution of the New World diploid cottons (Gossypium, subgenus Houzingenia) based on genome sequencing.</title>
        <authorList>
            <person name="Grover C.E."/>
            <person name="Arick M.A. 2nd"/>
            <person name="Thrash A."/>
            <person name="Conover J.L."/>
            <person name="Sanders W.S."/>
            <person name="Peterson D.G."/>
            <person name="Frelichowski J.E."/>
            <person name="Scheffler J.A."/>
            <person name="Scheffler B.E."/>
            <person name="Wendel J.F."/>
        </authorList>
    </citation>
    <scope>NUCLEOTIDE SEQUENCE [LARGE SCALE GENOMIC DNA]</scope>
    <source>
        <strain evidence="2">57</strain>
        <tissue evidence="2">Leaf</tissue>
    </source>
</reference>
<name>A0A7J8VXG4_9ROSI</name>
<sequence length="106" mass="11727">ISTNCSSSLVRVGFLLPFCSLWCLACLGLLEFWFSVGFWGLVPGFSPVPFSAPIQKTRSRLCTRSFVGTLFWPLVFEGSTEFVCTASRSQVCALFSVLLVVLTYLL</sequence>
<keyword evidence="1" id="KW-0812">Transmembrane</keyword>
<evidence type="ECO:0000256" key="1">
    <source>
        <dbReference type="SAM" id="Phobius"/>
    </source>
</evidence>
<proteinExistence type="predicted"/>
<evidence type="ECO:0000313" key="3">
    <source>
        <dbReference type="Proteomes" id="UP000593573"/>
    </source>
</evidence>